<dbReference type="GO" id="GO:0043161">
    <property type="term" value="P:proteasome-mediated ubiquitin-dependent protein catabolic process"/>
    <property type="evidence" value="ECO:0007669"/>
    <property type="project" value="TreeGrafter"/>
</dbReference>
<dbReference type="InterPro" id="IPR001841">
    <property type="entry name" value="Znf_RING"/>
</dbReference>
<keyword evidence="14" id="KW-0472">Membrane</keyword>
<dbReference type="InterPro" id="IPR058051">
    <property type="entry name" value="Znf_RING_synoviolin"/>
</dbReference>
<name>A0A8J2MZK6_COTCN</name>
<dbReference type="GO" id="GO:0008270">
    <property type="term" value="F:zinc ion binding"/>
    <property type="evidence" value="ECO:0007669"/>
    <property type="project" value="UniProtKB-KW"/>
</dbReference>
<keyword evidence="12" id="KW-0862">Zinc</keyword>
<keyword evidence="11" id="KW-0256">Endoplasmic reticulum</keyword>
<reference evidence="18" key="1">
    <citation type="submission" date="2021-04" db="EMBL/GenBank/DDBJ databases">
        <authorList>
            <person name="Chebbi M.A.C M."/>
        </authorList>
    </citation>
    <scope>NUCLEOTIDE SEQUENCE</scope>
</reference>
<dbReference type="EMBL" id="CAJNRD030001124">
    <property type="protein sequence ID" value="CAG5109357.1"/>
    <property type="molecule type" value="Genomic_DNA"/>
</dbReference>
<feature type="compositionally biased region" description="Polar residues" evidence="16">
    <location>
        <begin position="109"/>
        <end position="132"/>
    </location>
</feature>
<dbReference type="Pfam" id="PF25563">
    <property type="entry name" value="TPR_SYVN1_N"/>
    <property type="match status" value="1"/>
</dbReference>
<keyword evidence="9 15" id="KW-0863">Zinc-finger</keyword>
<organism evidence="18 19">
    <name type="scientific">Cotesia congregata</name>
    <name type="common">Parasitoid wasp</name>
    <name type="synonym">Apanteles congregatus</name>
    <dbReference type="NCBI Taxonomy" id="51543"/>
    <lineage>
        <taxon>Eukaryota</taxon>
        <taxon>Metazoa</taxon>
        <taxon>Ecdysozoa</taxon>
        <taxon>Arthropoda</taxon>
        <taxon>Hexapoda</taxon>
        <taxon>Insecta</taxon>
        <taxon>Pterygota</taxon>
        <taxon>Neoptera</taxon>
        <taxon>Endopterygota</taxon>
        <taxon>Hymenoptera</taxon>
        <taxon>Apocrita</taxon>
        <taxon>Ichneumonoidea</taxon>
        <taxon>Braconidae</taxon>
        <taxon>Microgastrinae</taxon>
        <taxon>Cotesia</taxon>
    </lineage>
</organism>
<dbReference type="UniPathway" id="UPA00143"/>
<proteinExistence type="inferred from homology"/>
<sequence>MVKLYTLPLFALRPMYFTMRNFKKAFQDIVMSRRAIRNMNMFYPDATSEELAAADNVCIICREEMIAASKKLPCNHIFHTVCLRSWFQRQQTCPTCRLNILRSAVSSVDSRQPNQVPGDVSTSQSNQPSTMNSEEELHEMEGNLRQAVEARIQTLQRIQLLLDAANVMMNQYQNATATSNFQKLKLILKTKYT</sequence>
<feature type="region of interest" description="Disordered" evidence="16">
    <location>
        <begin position="109"/>
        <end position="139"/>
    </location>
</feature>
<evidence type="ECO:0000256" key="7">
    <source>
        <dbReference type="ARBA" id="ARBA00022692"/>
    </source>
</evidence>
<keyword evidence="7" id="KW-0812">Transmembrane</keyword>
<dbReference type="EC" id="2.3.2.27" evidence="5"/>
<evidence type="ECO:0000256" key="8">
    <source>
        <dbReference type="ARBA" id="ARBA00022723"/>
    </source>
</evidence>
<evidence type="ECO:0000256" key="9">
    <source>
        <dbReference type="ARBA" id="ARBA00022771"/>
    </source>
</evidence>
<dbReference type="GO" id="GO:0016567">
    <property type="term" value="P:protein ubiquitination"/>
    <property type="evidence" value="ECO:0007669"/>
    <property type="project" value="UniProtKB-UniPathway"/>
</dbReference>
<dbReference type="OrthoDB" id="7759664at2759"/>
<dbReference type="AlphaFoldDB" id="A0A8J2MZK6"/>
<protein>
    <recommendedName>
        <fullName evidence="5">RING-type E3 ubiquitin transferase</fullName>
        <ecNumber evidence="5">2.3.2.27</ecNumber>
    </recommendedName>
</protein>
<dbReference type="PROSITE" id="PS50089">
    <property type="entry name" value="ZF_RING_2"/>
    <property type="match status" value="1"/>
</dbReference>
<dbReference type="InterPro" id="IPR050731">
    <property type="entry name" value="HRD1_E3_ubiq-ligases"/>
</dbReference>
<evidence type="ECO:0000256" key="1">
    <source>
        <dbReference type="ARBA" id="ARBA00000900"/>
    </source>
</evidence>
<keyword evidence="13" id="KW-1133">Transmembrane helix</keyword>
<dbReference type="GO" id="GO:0036503">
    <property type="term" value="P:ERAD pathway"/>
    <property type="evidence" value="ECO:0007669"/>
    <property type="project" value="TreeGrafter"/>
</dbReference>
<dbReference type="Gene3D" id="3.30.40.10">
    <property type="entry name" value="Zinc/RING finger domain, C3HC4 (zinc finger)"/>
    <property type="match status" value="1"/>
</dbReference>
<dbReference type="SMART" id="SM00184">
    <property type="entry name" value="RING"/>
    <property type="match status" value="1"/>
</dbReference>
<keyword evidence="8" id="KW-0479">Metal-binding</keyword>
<dbReference type="GO" id="GO:0061630">
    <property type="term" value="F:ubiquitin protein ligase activity"/>
    <property type="evidence" value="ECO:0007669"/>
    <property type="project" value="UniProtKB-EC"/>
</dbReference>
<evidence type="ECO:0000256" key="15">
    <source>
        <dbReference type="PROSITE-ProRule" id="PRU00175"/>
    </source>
</evidence>
<comment type="similarity">
    <text evidence="4">Belongs to the HRD1 family.</text>
</comment>
<evidence type="ECO:0000256" key="6">
    <source>
        <dbReference type="ARBA" id="ARBA00022679"/>
    </source>
</evidence>
<comment type="caution">
    <text evidence="18">The sequence shown here is derived from an EMBL/GenBank/DDBJ whole genome shotgun (WGS) entry which is preliminary data.</text>
</comment>
<accession>A0A8J2MZK6</accession>
<evidence type="ECO:0000259" key="17">
    <source>
        <dbReference type="PROSITE" id="PS50089"/>
    </source>
</evidence>
<dbReference type="PANTHER" id="PTHR22763:SF184">
    <property type="entry name" value="E3 UBIQUITIN-PROTEIN LIGASE SYNOVIOLIN"/>
    <property type="match status" value="1"/>
</dbReference>
<evidence type="ECO:0000313" key="19">
    <source>
        <dbReference type="Proteomes" id="UP000786811"/>
    </source>
</evidence>
<comment type="catalytic activity">
    <reaction evidence="1">
        <text>S-ubiquitinyl-[E2 ubiquitin-conjugating enzyme]-L-cysteine + [acceptor protein]-L-lysine = [E2 ubiquitin-conjugating enzyme]-L-cysteine + N(6)-ubiquitinyl-[acceptor protein]-L-lysine.</text>
        <dbReference type="EC" id="2.3.2.27"/>
    </reaction>
</comment>
<evidence type="ECO:0000256" key="13">
    <source>
        <dbReference type="ARBA" id="ARBA00022989"/>
    </source>
</evidence>
<evidence type="ECO:0000256" key="5">
    <source>
        <dbReference type="ARBA" id="ARBA00012483"/>
    </source>
</evidence>
<dbReference type="Proteomes" id="UP000786811">
    <property type="component" value="Unassembled WGS sequence"/>
</dbReference>
<evidence type="ECO:0000256" key="16">
    <source>
        <dbReference type="SAM" id="MobiDB-lite"/>
    </source>
</evidence>
<dbReference type="SUPFAM" id="SSF57850">
    <property type="entry name" value="RING/U-box"/>
    <property type="match status" value="1"/>
</dbReference>
<evidence type="ECO:0000256" key="11">
    <source>
        <dbReference type="ARBA" id="ARBA00022824"/>
    </source>
</evidence>
<dbReference type="Pfam" id="PF13639">
    <property type="entry name" value="zf-RING_2"/>
    <property type="match status" value="1"/>
</dbReference>
<evidence type="ECO:0000256" key="4">
    <source>
        <dbReference type="ARBA" id="ARBA00010089"/>
    </source>
</evidence>
<comment type="pathway">
    <text evidence="3">Protein modification; protein ubiquitination.</text>
</comment>
<dbReference type="FunFam" id="3.30.40.10:FF:000088">
    <property type="entry name" value="E3 ubiquitin-protein ligase synoviolin"/>
    <property type="match status" value="1"/>
</dbReference>
<dbReference type="PANTHER" id="PTHR22763">
    <property type="entry name" value="RING ZINC FINGER PROTEIN"/>
    <property type="match status" value="1"/>
</dbReference>
<gene>
    <name evidence="18" type="ORF">HICCMSTLAB_LOCUS13993</name>
</gene>
<dbReference type="CDD" id="cd16479">
    <property type="entry name" value="RING-H2_synoviolin"/>
    <property type="match status" value="1"/>
</dbReference>
<feature type="domain" description="RING-type" evidence="17">
    <location>
        <begin position="58"/>
        <end position="97"/>
    </location>
</feature>
<keyword evidence="19" id="KW-1185">Reference proteome</keyword>
<dbReference type="InterPro" id="IPR057992">
    <property type="entry name" value="TPR_SYVN1_N"/>
</dbReference>
<dbReference type="GO" id="GO:0005789">
    <property type="term" value="C:endoplasmic reticulum membrane"/>
    <property type="evidence" value="ECO:0007669"/>
    <property type="project" value="UniProtKB-SubCell"/>
</dbReference>
<comment type="subcellular location">
    <subcellularLocation>
        <location evidence="2">Endoplasmic reticulum membrane</location>
        <topology evidence="2">Multi-pass membrane protein</topology>
    </subcellularLocation>
</comment>
<evidence type="ECO:0000256" key="12">
    <source>
        <dbReference type="ARBA" id="ARBA00022833"/>
    </source>
</evidence>
<dbReference type="InterPro" id="IPR013083">
    <property type="entry name" value="Znf_RING/FYVE/PHD"/>
</dbReference>
<evidence type="ECO:0000256" key="10">
    <source>
        <dbReference type="ARBA" id="ARBA00022786"/>
    </source>
</evidence>
<evidence type="ECO:0000313" key="18">
    <source>
        <dbReference type="EMBL" id="CAG5109357.1"/>
    </source>
</evidence>
<keyword evidence="10" id="KW-0833">Ubl conjugation pathway</keyword>
<evidence type="ECO:0000256" key="2">
    <source>
        <dbReference type="ARBA" id="ARBA00004477"/>
    </source>
</evidence>
<evidence type="ECO:0000256" key="3">
    <source>
        <dbReference type="ARBA" id="ARBA00004906"/>
    </source>
</evidence>
<keyword evidence="6" id="KW-0808">Transferase</keyword>
<evidence type="ECO:0000256" key="14">
    <source>
        <dbReference type="ARBA" id="ARBA00023136"/>
    </source>
</evidence>